<accession>A0ACD5U3B3</accession>
<reference evidence="1" key="1">
    <citation type="submission" date="2021-05" db="EMBL/GenBank/DDBJ databases">
        <authorList>
            <person name="Scholz U."/>
            <person name="Mascher M."/>
            <person name="Fiebig A."/>
        </authorList>
    </citation>
    <scope>NUCLEOTIDE SEQUENCE [LARGE SCALE GENOMIC DNA]</scope>
</reference>
<reference evidence="1" key="2">
    <citation type="submission" date="2025-09" db="UniProtKB">
        <authorList>
            <consortium name="EnsemblPlants"/>
        </authorList>
    </citation>
    <scope>IDENTIFICATION</scope>
</reference>
<organism evidence="1 2">
    <name type="scientific">Avena sativa</name>
    <name type="common">Oat</name>
    <dbReference type="NCBI Taxonomy" id="4498"/>
    <lineage>
        <taxon>Eukaryota</taxon>
        <taxon>Viridiplantae</taxon>
        <taxon>Streptophyta</taxon>
        <taxon>Embryophyta</taxon>
        <taxon>Tracheophyta</taxon>
        <taxon>Spermatophyta</taxon>
        <taxon>Magnoliopsida</taxon>
        <taxon>Liliopsida</taxon>
        <taxon>Poales</taxon>
        <taxon>Poaceae</taxon>
        <taxon>BOP clade</taxon>
        <taxon>Pooideae</taxon>
        <taxon>Poodae</taxon>
        <taxon>Poeae</taxon>
        <taxon>Poeae Chloroplast Group 1 (Aveneae type)</taxon>
        <taxon>Aveninae</taxon>
        <taxon>Avena</taxon>
    </lineage>
</organism>
<dbReference type="Proteomes" id="UP001732700">
    <property type="component" value="Chromosome 1D"/>
</dbReference>
<protein>
    <submittedName>
        <fullName evidence="1">Uncharacterized protein</fullName>
    </submittedName>
</protein>
<evidence type="ECO:0000313" key="1">
    <source>
        <dbReference type="EnsemblPlants" id="AVESA.00010b.r2.1DG0173040.1.CDS"/>
    </source>
</evidence>
<proteinExistence type="predicted"/>
<name>A0ACD5U3B3_AVESA</name>
<evidence type="ECO:0000313" key="2">
    <source>
        <dbReference type="Proteomes" id="UP001732700"/>
    </source>
</evidence>
<dbReference type="EnsemblPlants" id="AVESA.00010b.r2.1DG0173040.1">
    <property type="protein sequence ID" value="AVESA.00010b.r2.1DG0173040.1.CDS"/>
    <property type="gene ID" value="AVESA.00010b.r2.1DG0173040"/>
</dbReference>
<keyword evidence="2" id="KW-1185">Reference proteome</keyword>
<sequence>MGALPVSELHVRDWSELPLPALTSLFSKLRAVDILMGAGLVCQSWLEAAKSPCLCREVDMSHKLCYEVLVEECAMAKVAIDRSSGQLEAFVGEGFVTDDLLKYIGERSPSLKCLRLISCFDVSDEGFGELLTRSPLLEDLTVMGCDNIEGACLVAATACPRLKRLVLYKRSSSRPSQIQAPSTSTSTGEWIWITCRRYVMSKGALGIATMHELRELTLVESDITAEELEAVIEGCPHLEHLCLIDCWNLVVDAALRAKCARIKTLELCFHED</sequence>